<keyword evidence="2 5" id="KW-0812">Transmembrane</keyword>
<dbReference type="PANTHER" id="PTHR30266">
    <property type="entry name" value="MECHANOSENSITIVE CHANNEL MSCL"/>
    <property type="match status" value="1"/>
</dbReference>
<dbReference type="SUPFAM" id="SSF81330">
    <property type="entry name" value="Gated mechanosensitive channel"/>
    <property type="match status" value="1"/>
</dbReference>
<dbReference type="InterPro" id="IPR037673">
    <property type="entry name" value="MSC/AndL"/>
</dbReference>
<dbReference type="EMBL" id="SNWN01000010">
    <property type="protein sequence ID" value="TDO20537.1"/>
    <property type="molecule type" value="Genomic_DNA"/>
</dbReference>
<dbReference type="InterPro" id="IPR036019">
    <property type="entry name" value="MscL_channel"/>
</dbReference>
<comment type="caution">
    <text evidence="6">The sequence shown here is derived from an EMBL/GenBank/DDBJ whole genome shotgun (WGS) entry which is preliminary data.</text>
</comment>
<evidence type="ECO:0000313" key="7">
    <source>
        <dbReference type="Proteomes" id="UP000295518"/>
    </source>
</evidence>
<name>A0A4R6IFW0_9MOLU</name>
<keyword evidence="3 5" id="KW-1133">Transmembrane helix</keyword>
<dbReference type="Gene3D" id="1.10.1200.120">
    <property type="entry name" value="Large-conductance mechanosensitive channel, MscL, domain 1"/>
    <property type="match status" value="1"/>
</dbReference>
<keyword evidence="4 5" id="KW-0472">Membrane</keyword>
<dbReference type="PANTHER" id="PTHR30266:SF2">
    <property type="entry name" value="LARGE-CONDUCTANCE MECHANOSENSITIVE CHANNEL"/>
    <property type="match status" value="1"/>
</dbReference>
<keyword evidence="7" id="KW-1185">Reference proteome</keyword>
<gene>
    <name evidence="6" type="ORF">EI74_0373</name>
</gene>
<reference evidence="6 7" key="1">
    <citation type="submission" date="2019-03" db="EMBL/GenBank/DDBJ databases">
        <title>Genomic Encyclopedia of Archaeal and Bacterial Type Strains, Phase II (KMG-II): from individual species to whole genera.</title>
        <authorList>
            <person name="Goeker M."/>
        </authorList>
    </citation>
    <scope>NUCLEOTIDE SEQUENCE [LARGE SCALE GENOMIC DNA]</scope>
    <source>
        <strain evidence="6 7">ATCC 700618</strain>
    </source>
</reference>
<evidence type="ECO:0000256" key="1">
    <source>
        <dbReference type="ARBA" id="ARBA00004141"/>
    </source>
</evidence>
<dbReference type="Pfam" id="PF01741">
    <property type="entry name" value="MscL"/>
    <property type="match status" value="1"/>
</dbReference>
<sequence length="151" mass="16422">MKKNILKKSASDAYKIVKRGNMFMLAVGLLLGTAFGTLVNSLAKDVILTGIVTSFGVPNLDGAKAFTGINEGYILYGNFLSALVSFLIVAFFIFIMLLVWYLVVNYLAAKKAQNAPAPEPVEVKPTVDELILAELKKLNESHSSKHSKEGK</sequence>
<dbReference type="GO" id="GO:0008381">
    <property type="term" value="F:mechanosensitive monoatomic ion channel activity"/>
    <property type="evidence" value="ECO:0007669"/>
    <property type="project" value="TreeGrafter"/>
</dbReference>
<proteinExistence type="predicted"/>
<evidence type="ECO:0000256" key="5">
    <source>
        <dbReference type="SAM" id="Phobius"/>
    </source>
</evidence>
<evidence type="ECO:0000256" key="4">
    <source>
        <dbReference type="ARBA" id="ARBA00023136"/>
    </source>
</evidence>
<dbReference type="GO" id="GO:0016020">
    <property type="term" value="C:membrane"/>
    <property type="evidence" value="ECO:0007669"/>
    <property type="project" value="UniProtKB-SubCell"/>
</dbReference>
<feature type="transmembrane region" description="Helical" evidence="5">
    <location>
        <begin position="79"/>
        <end position="103"/>
    </location>
</feature>
<accession>A0A4R6IFW0</accession>
<evidence type="ECO:0000313" key="6">
    <source>
        <dbReference type="EMBL" id="TDO20537.1"/>
    </source>
</evidence>
<comment type="subcellular location">
    <subcellularLocation>
        <location evidence="1">Membrane</location>
        <topology evidence="1">Multi-pass membrane protein</topology>
    </subcellularLocation>
</comment>
<protein>
    <submittedName>
        <fullName evidence="6">Large conductance mechanosensitive channel</fullName>
    </submittedName>
</protein>
<organism evidence="6 7">
    <name type="scientific">Mycoplasma testudineum</name>
    <dbReference type="NCBI Taxonomy" id="244584"/>
    <lineage>
        <taxon>Bacteria</taxon>
        <taxon>Bacillati</taxon>
        <taxon>Mycoplasmatota</taxon>
        <taxon>Mollicutes</taxon>
        <taxon>Mycoplasmataceae</taxon>
        <taxon>Mycoplasma</taxon>
    </lineage>
</organism>
<dbReference type="Proteomes" id="UP000295518">
    <property type="component" value="Unassembled WGS sequence"/>
</dbReference>
<evidence type="ECO:0000256" key="3">
    <source>
        <dbReference type="ARBA" id="ARBA00022989"/>
    </source>
</evidence>
<dbReference type="AlphaFoldDB" id="A0A4R6IFW0"/>
<evidence type="ECO:0000256" key="2">
    <source>
        <dbReference type="ARBA" id="ARBA00022692"/>
    </source>
</evidence>
<dbReference type="RefSeq" id="WP_243720093.1">
    <property type="nucleotide sequence ID" value="NZ_NNCE01000002.1"/>
</dbReference>